<evidence type="ECO:0008006" key="4">
    <source>
        <dbReference type="Google" id="ProtNLM"/>
    </source>
</evidence>
<feature type="compositionally biased region" description="Basic and acidic residues" evidence="1">
    <location>
        <begin position="560"/>
        <end position="574"/>
    </location>
</feature>
<name>A0A1V3BTY5_9ACTN</name>
<dbReference type="EMBL" id="MCOK01000002">
    <property type="protein sequence ID" value="OOC50883.1"/>
    <property type="molecule type" value="Genomic_DNA"/>
</dbReference>
<dbReference type="RefSeq" id="WP_077693797.1">
    <property type="nucleotide sequence ID" value="NZ_MCOK01000002.1"/>
</dbReference>
<accession>A0A1V3BTY5</accession>
<keyword evidence="3" id="KW-1185">Reference proteome</keyword>
<comment type="caution">
    <text evidence="2">The sequence shown here is derived from an EMBL/GenBank/DDBJ whole genome shotgun (WGS) entry which is preliminary data.</text>
</comment>
<dbReference type="STRING" id="501010.NOSIN_26130"/>
<reference evidence="3" key="1">
    <citation type="submission" date="2016-08" db="EMBL/GenBank/DDBJ databases">
        <authorList>
            <person name="Tokovenko B."/>
            <person name="Kalinowski J."/>
        </authorList>
    </citation>
    <scope>NUCLEOTIDE SEQUENCE [LARGE SCALE GENOMIC DNA]</scope>
    <source>
        <strain evidence="3">UTMC102</strain>
    </source>
</reference>
<feature type="region of interest" description="Disordered" evidence="1">
    <location>
        <begin position="557"/>
        <end position="592"/>
    </location>
</feature>
<gene>
    <name evidence="2" type="ORF">NOSIN_26130</name>
</gene>
<sequence>MAEFSKELCWTPEDAATTINTEAVAPSPAVFLATHTPLRIRRSRIQGRSLTPTDTVVDEGMVLEDFLTRRPDTGTLLMPVVGDSGSGKSHLVRWVREKIPASDKRQVIYLEKARTSLKAVIEALLQGIEDESLNNLRNTIHSFSEGTDETTLARRLVNALNEALAVTTSKDASGAARMLTGPRGLATILQDPHIQEHMLSNGKFIPLLAQQLLNDRKEASQERPPGFTVDDLPLTFKDIDKTAAASHKILKHILTKPELQTVAVDLLNQHLETAVRDASHLGSGLLHEAMLQVRKAYARQGKEIILLVEDFALIQGVQRELLDAITEAAHREGGLRFAPIRTLMAVTTGYFRELPETAMSRVSAATTGYVYDLDVTFSEENNGIEPISSFVGRYLNAARIGREELERLGPGNVPNKCDTCVFKDRCHEEFGATAEGQGLYPLNRSSLMRTVHSVAPEKQPWAFVPRTVLGSVVRPLLTDHATEIGEGTFPSDRFKERFHRNSAGSLDAPLSSLAEEEIERLDNLEPERRKTILEFWGDAPSDPHLISPGILAAFSLRPLPEGERSTRPKLRKTDAPSSAPTPSQPPQEDGLPNALRKRLGEVEDWQTLDRPLPATVARDIRTIVAESVIRRYSWQAPPMRTLSKGAIGKAWPNFSTTVSIEGAGAENLPGTESAPIRFARTASNSLFFQSLLQLKESKGHPRAEDVRRLARTAERYSGKLTEKLQRHRQTTDADLVLGLRASLLGAALAGRAWPGMDEAELLSAVLDDGQGWTRGDGSVRTSSWGQILGGHLKGREELVDTLRSSLGVGQGTGEVRLIDTARALPLLLEASSVWAWEPEEVPSWAKESVQGLSGWANLVKDQSHKLRSLVEDVRRMLPHGTSGSETVQTVSKALEEAGKVGLGLSHDTRKQLQAIISDAKEADWRTVSTLEDELAKAETSDGEKRDRLRVMAVVRDHGNSLHTIHQFLTISDQWLNEALDQAAMRHDAEGDSAVSEVQKLLAEWDALANHEGEQEQ</sequence>
<proteinExistence type="predicted"/>
<dbReference type="Proteomes" id="UP000189004">
    <property type="component" value="Unassembled WGS sequence"/>
</dbReference>
<protein>
    <recommendedName>
        <fullName evidence="4">ATP-binding protein</fullName>
    </recommendedName>
</protein>
<organism evidence="2 3">
    <name type="scientific">Nocardiopsis sinuspersici</name>
    <dbReference type="NCBI Taxonomy" id="501010"/>
    <lineage>
        <taxon>Bacteria</taxon>
        <taxon>Bacillati</taxon>
        <taxon>Actinomycetota</taxon>
        <taxon>Actinomycetes</taxon>
        <taxon>Streptosporangiales</taxon>
        <taxon>Nocardiopsidaceae</taxon>
        <taxon>Nocardiopsis</taxon>
    </lineage>
</organism>
<evidence type="ECO:0000313" key="2">
    <source>
        <dbReference type="EMBL" id="OOC50883.1"/>
    </source>
</evidence>
<dbReference type="NCBIfam" id="NF041065">
    <property type="entry name" value="DpdH"/>
    <property type="match status" value="1"/>
</dbReference>
<evidence type="ECO:0000313" key="3">
    <source>
        <dbReference type="Proteomes" id="UP000189004"/>
    </source>
</evidence>
<dbReference type="OrthoDB" id="6400788at2"/>
<evidence type="ECO:0000256" key="1">
    <source>
        <dbReference type="SAM" id="MobiDB-lite"/>
    </source>
</evidence>
<dbReference type="AlphaFoldDB" id="A0A1V3BTY5"/>